<evidence type="ECO:0000256" key="4">
    <source>
        <dbReference type="ARBA" id="ARBA00012076"/>
    </source>
</evidence>
<accession>A0A1I6P9S1</accession>
<dbReference type="FunFam" id="3.40.50.720:FF:000009">
    <property type="entry name" value="Fatty oxidation complex, alpha subunit"/>
    <property type="match status" value="1"/>
</dbReference>
<dbReference type="RefSeq" id="WP_092900884.1">
    <property type="nucleotide sequence ID" value="NZ_FOZS01000001.1"/>
</dbReference>
<keyword evidence="14" id="KW-1185">Reference proteome</keyword>
<dbReference type="CDD" id="cd06558">
    <property type="entry name" value="crotonase-like"/>
    <property type="match status" value="1"/>
</dbReference>
<keyword evidence="7" id="KW-0520">NAD</keyword>
<dbReference type="InterPro" id="IPR006168">
    <property type="entry name" value="G3P_DH_NAD-dep"/>
</dbReference>
<evidence type="ECO:0000259" key="11">
    <source>
        <dbReference type="Pfam" id="PF00725"/>
    </source>
</evidence>
<dbReference type="Pfam" id="PF00725">
    <property type="entry name" value="3HCDH"/>
    <property type="match status" value="2"/>
</dbReference>
<feature type="domain" description="3-hydroxyacyl-CoA dehydrogenase NAD binding" evidence="12">
    <location>
        <begin position="9"/>
        <end position="187"/>
    </location>
</feature>
<evidence type="ECO:0000256" key="5">
    <source>
        <dbReference type="ARBA" id="ARBA00022832"/>
    </source>
</evidence>
<gene>
    <name evidence="13" type="ORF">SAMN04488556_0415</name>
</gene>
<comment type="similarity">
    <text evidence="3">In the N-terminal section; belongs to the enoyl-CoA hydratase/isomerase family.</text>
</comment>
<dbReference type="InterPro" id="IPR018376">
    <property type="entry name" value="Enoyl-CoA_hyd/isom_CS"/>
</dbReference>
<dbReference type="AlphaFoldDB" id="A0A1I6P9S1"/>
<dbReference type="GO" id="GO:0016616">
    <property type="term" value="F:oxidoreductase activity, acting on the CH-OH group of donors, NAD or NADP as acceptor"/>
    <property type="evidence" value="ECO:0007669"/>
    <property type="project" value="InterPro"/>
</dbReference>
<dbReference type="UniPathway" id="UPA00659"/>
<evidence type="ECO:0000313" key="14">
    <source>
        <dbReference type="Proteomes" id="UP000199199"/>
    </source>
</evidence>
<reference evidence="14" key="1">
    <citation type="submission" date="2016-10" db="EMBL/GenBank/DDBJ databases">
        <authorList>
            <person name="Varghese N."/>
            <person name="Submissions S."/>
        </authorList>
    </citation>
    <scope>NUCLEOTIDE SEQUENCE [LARGE SCALE GENOMIC DNA]</scope>
    <source>
        <strain evidence="14">DSM 22427</strain>
    </source>
</reference>
<dbReference type="InterPro" id="IPR006108">
    <property type="entry name" value="3HC_DH_C"/>
</dbReference>
<evidence type="ECO:0000256" key="8">
    <source>
        <dbReference type="ARBA" id="ARBA00023098"/>
    </source>
</evidence>
<evidence type="ECO:0000256" key="1">
    <source>
        <dbReference type="ARBA" id="ARBA00005005"/>
    </source>
</evidence>
<dbReference type="InterPro" id="IPR014748">
    <property type="entry name" value="Enoyl-CoA_hydra_C"/>
</dbReference>
<dbReference type="SUPFAM" id="SSF51735">
    <property type="entry name" value="NAD(P)-binding Rossmann-fold domains"/>
    <property type="match status" value="1"/>
</dbReference>
<evidence type="ECO:0000256" key="7">
    <source>
        <dbReference type="ARBA" id="ARBA00023027"/>
    </source>
</evidence>
<keyword evidence="9" id="KW-0456">Lyase</keyword>
<name>A0A1I6P9S1_9EURY</name>
<evidence type="ECO:0000256" key="6">
    <source>
        <dbReference type="ARBA" id="ARBA00023002"/>
    </source>
</evidence>
<comment type="similarity">
    <text evidence="2 10">Belongs to the enoyl-CoA hydratase/isomerase family.</text>
</comment>
<feature type="domain" description="3-hydroxyacyl-CoA dehydrogenase C-terminal" evidence="11">
    <location>
        <begin position="306"/>
        <end position="397"/>
    </location>
</feature>
<keyword evidence="8" id="KW-0443">Lipid metabolism</keyword>
<protein>
    <recommendedName>
        <fullName evidence="4">enoyl-CoA hydratase</fullName>
        <ecNumber evidence="4">4.2.1.17</ecNumber>
    </recommendedName>
</protein>
<dbReference type="Gene3D" id="1.10.12.10">
    <property type="entry name" value="Lyase 2-enoyl-coa Hydratase, Chain A, domain 2"/>
    <property type="match status" value="1"/>
</dbReference>
<dbReference type="Proteomes" id="UP000199199">
    <property type="component" value="Unassembled WGS sequence"/>
</dbReference>
<dbReference type="OrthoDB" id="51300at2157"/>
<sequence length="656" mass="71710">MTIDTVRRVAVLGAGSMGHGIAEVAAIGGYEVTMRDIETDLVQDGYENIEWSVGKLAEKGQIDEDANAVLERIETTTDLADAVSDADLVIEAVPEQMDIKRDTFSTVDEHAPEHAILASNTSSLSISEIATATDRPEQVVGLHFFNPPVKMDLVEVIRGEATSEEYAERAYEWAESVDKRPIHVHKDVHGFVVNTVLVPFMEEAAWMLSNDETDVRTADATMVYERGYPMGPFELNDFGGIDIGYHFRDASDQPVPPVVAEKVENEHLGKKTGKGFYEYESGEAGRDDADGVDYGPTDAGDFDTLRTEAVMINNAAWLVGNDVATPEAIDIGLRLGGSFPEGMCRRGDRVGLDAVLEKLEELHAEYGADRYEPAEYLVELVEEGHTGEDAGKGFYDYRTDPPYHYLDWELTDEGVLDVTLDRQERLNSMSEDMFAEIDRLLTDVDVDEVSCVVFSGAGDRAFSSGADITGFTAGEPVDIMDPDDVFTTVYEFDRPTVAKIDGFCLGAGIELALACDIRIGKEGSTIGTPETDLGLIPGGGATQRLVRLVGENRAKEMVFRGLKIGAEEAEEWGILNHAVADEEFEDVVDDVVSDLVTGPPVALKAAKQVINDGQEASLETALEMEKQSFALLTTTDDMYEGVTAFRENREPEFTGE</sequence>
<dbReference type="EC" id="4.2.1.17" evidence="4"/>
<dbReference type="GO" id="GO:0070403">
    <property type="term" value="F:NAD+ binding"/>
    <property type="evidence" value="ECO:0007669"/>
    <property type="project" value="InterPro"/>
</dbReference>
<evidence type="ECO:0000313" key="13">
    <source>
        <dbReference type="EMBL" id="SFS36926.1"/>
    </source>
</evidence>
<dbReference type="InterPro" id="IPR006176">
    <property type="entry name" value="3-OHacyl-CoA_DH_NAD-bd"/>
</dbReference>
<feature type="domain" description="3-hydroxyacyl-CoA dehydrogenase C-terminal" evidence="11">
    <location>
        <begin position="190"/>
        <end position="279"/>
    </location>
</feature>
<dbReference type="PANTHER" id="PTHR48075:SF5">
    <property type="entry name" value="3-HYDROXYBUTYRYL-COA DEHYDROGENASE"/>
    <property type="match status" value="1"/>
</dbReference>
<dbReference type="GO" id="GO:0004300">
    <property type="term" value="F:enoyl-CoA hydratase activity"/>
    <property type="evidence" value="ECO:0007669"/>
    <property type="project" value="UniProtKB-EC"/>
</dbReference>
<dbReference type="InterPro" id="IPR001753">
    <property type="entry name" value="Enoyl-CoA_hydra/iso"/>
</dbReference>
<evidence type="ECO:0000256" key="2">
    <source>
        <dbReference type="ARBA" id="ARBA00005254"/>
    </source>
</evidence>
<dbReference type="InterPro" id="IPR008927">
    <property type="entry name" value="6-PGluconate_DH-like_C_sf"/>
</dbReference>
<proteinExistence type="inferred from homology"/>
<dbReference type="FunFam" id="1.10.12.10:FF:000001">
    <property type="entry name" value="Probable enoyl-CoA hydratase, mitochondrial"/>
    <property type="match status" value="1"/>
</dbReference>
<dbReference type="InterPro" id="IPR013328">
    <property type="entry name" value="6PGD_dom2"/>
</dbReference>
<dbReference type="PANTHER" id="PTHR48075">
    <property type="entry name" value="3-HYDROXYACYL-COA DEHYDROGENASE FAMILY PROTEIN"/>
    <property type="match status" value="1"/>
</dbReference>
<comment type="pathway">
    <text evidence="1">Lipid metabolism; fatty acid beta-oxidation.</text>
</comment>
<dbReference type="Gene3D" id="3.40.50.720">
    <property type="entry name" value="NAD(P)-binding Rossmann-like Domain"/>
    <property type="match status" value="1"/>
</dbReference>
<evidence type="ECO:0000256" key="9">
    <source>
        <dbReference type="ARBA" id="ARBA00023239"/>
    </source>
</evidence>
<keyword evidence="6" id="KW-0560">Oxidoreductase</keyword>
<evidence type="ECO:0000256" key="10">
    <source>
        <dbReference type="RuleBase" id="RU003707"/>
    </source>
</evidence>
<dbReference type="Gene3D" id="3.90.226.10">
    <property type="entry name" value="2-enoyl-CoA Hydratase, Chain A, domain 1"/>
    <property type="match status" value="1"/>
</dbReference>
<dbReference type="InterPro" id="IPR036291">
    <property type="entry name" value="NAD(P)-bd_dom_sf"/>
</dbReference>
<organism evidence="13 14">
    <name type="scientific">Halostagnicola kamekurae</name>
    <dbReference type="NCBI Taxonomy" id="619731"/>
    <lineage>
        <taxon>Archaea</taxon>
        <taxon>Methanobacteriati</taxon>
        <taxon>Methanobacteriota</taxon>
        <taxon>Stenosarchaea group</taxon>
        <taxon>Halobacteria</taxon>
        <taxon>Halobacteriales</taxon>
        <taxon>Natrialbaceae</taxon>
        <taxon>Halostagnicola</taxon>
    </lineage>
</organism>
<dbReference type="GO" id="GO:0006072">
    <property type="term" value="P:glycerol-3-phosphate metabolic process"/>
    <property type="evidence" value="ECO:0007669"/>
    <property type="project" value="InterPro"/>
</dbReference>
<dbReference type="SUPFAM" id="SSF48179">
    <property type="entry name" value="6-phosphogluconate dehydrogenase C-terminal domain-like"/>
    <property type="match status" value="2"/>
</dbReference>
<dbReference type="Pfam" id="PF00378">
    <property type="entry name" value="ECH_1"/>
    <property type="match status" value="1"/>
</dbReference>
<dbReference type="Gene3D" id="1.10.1040.10">
    <property type="entry name" value="N-(1-d-carboxylethyl)-l-norvaline Dehydrogenase, domain 2"/>
    <property type="match status" value="2"/>
</dbReference>
<dbReference type="InterPro" id="IPR029045">
    <property type="entry name" value="ClpP/crotonase-like_dom_sf"/>
</dbReference>
<dbReference type="PRINTS" id="PR00077">
    <property type="entry name" value="GPDHDRGNASE"/>
</dbReference>
<dbReference type="GO" id="GO:0006635">
    <property type="term" value="P:fatty acid beta-oxidation"/>
    <property type="evidence" value="ECO:0007669"/>
    <property type="project" value="UniProtKB-UniPathway"/>
</dbReference>
<dbReference type="EMBL" id="FOZS01000001">
    <property type="protein sequence ID" value="SFS36926.1"/>
    <property type="molecule type" value="Genomic_DNA"/>
</dbReference>
<dbReference type="PROSITE" id="PS00166">
    <property type="entry name" value="ENOYL_COA_HYDRATASE"/>
    <property type="match status" value="1"/>
</dbReference>
<evidence type="ECO:0000259" key="12">
    <source>
        <dbReference type="Pfam" id="PF02737"/>
    </source>
</evidence>
<keyword evidence="5" id="KW-0276">Fatty acid metabolism</keyword>
<dbReference type="Pfam" id="PF02737">
    <property type="entry name" value="3HCDH_N"/>
    <property type="match status" value="1"/>
</dbReference>
<evidence type="ECO:0000256" key="3">
    <source>
        <dbReference type="ARBA" id="ARBA00008750"/>
    </source>
</evidence>
<dbReference type="SUPFAM" id="SSF52096">
    <property type="entry name" value="ClpP/crotonase"/>
    <property type="match status" value="1"/>
</dbReference>